<dbReference type="GO" id="GO:0003700">
    <property type="term" value="F:DNA-binding transcription factor activity"/>
    <property type="evidence" value="ECO:0007669"/>
    <property type="project" value="InterPro"/>
</dbReference>
<comment type="similarity">
    <text evidence="2">Belongs to the ArgR family.</text>
</comment>
<accession>A0A6J6NSR4</accession>
<evidence type="ECO:0000256" key="2">
    <source>
        <dbReference type="ARBA" id="ARBA00008316"/>
    </source>
</evidence>
<dbReference type="PRINTS" id="PR01467">
    <property type="entry name" value="ARGREPRESSOR"/>
</dbReference>
<keyword evidence="4" id="KW-0805">Transcription regulation</keyword>
<gene>
    <name evidence="9" type="ORF">UFOPK2399_00621</name>
</gene>
<sequence length="163" mass="17015">MSARGTRVSPKFERHTAILRLVEQGTLSTQAEVAEALRAEGIDAVQATVSRDIAQLGLIKVRSANGRLVYALPGAADLRRLDALTAALRTFAGPMVPAGPILVIHTARGVAAPLADAIDEALLPEVAGTVAGDNTIFVAVRDGISPSDLAHELAHLRDRDADG</sequence>
<dbReference type="InterPro" id="IPR036388">
    <property type="entry name" value="WH-like_DNA-bd_sf"/>
</dbReference>
<dbReference type="Gene3D" id="1.10.10.10">
    <property type="entry name" value="Winged helix-like DNA-binding domain superfamily/Winged helix DNA-binding domain"/>
    <property type="match status" value="1"/>
</dbReference>
<evidence type="ECO:0000256" key="1">
    <source>
        <dbReference type="ARBA" id="ARBA00004496"/>
    </source>
</evidence>
<dbReference type="GO" id="GO:0006525">
    <property type="term" value="P:arginine metabolic process"/>
    <property type="evidence" value="ECO:0007669"/>
    <property type="project" value="InterPro"/>
</dbReference>
<evidence type="ECO:0000313" key="9">
    <source>
        <dbReference type="EMBL" id="CAB4689770.1"/>
    </source>
</evidence>
<comment type="subcellular location">
    <subcellularLocation>
        <location evidence="1">Cytoplasm</location>
    </subcellularLocation>
</comment>
<dbReference type="AlphaFoldDB" id="A0A6J6NSR4"/>
<reference evidence="9" key="1">
    <citation type="submission" date="2020-05" db="EMBL/GenBank/DDBJ databases">
        <authorList>
            <person name="Chiriac C."/>
            <person name="Salcher M."/>
            <person name="Ghai R."/>
            <person name="Kavagutti S V."/>
        </authorList>
    </citation>
    <scope>NUCLEOTIDE SEQUENCE</scope>
</reference>
<dbReference type="GO" id="GO:0051259">
    <property type="term" value="P:protein complex oligomerization"/>
    <property type="evidence" value="ECO:0007669"/>
    <property type="project" value="InterPro"/>
</dbReference>
<name>A0A6J6NSR4_9ZZZZ</name>
<keyword evidence="3" id="KW-0963">Cytoplasm</keyword>
<feature type="domain" description="Arginine repressor C-terminal" evidence="8">
    <location>
        <begin position="98"/>
        <end position="153"/>
    </location>
</feature>
<dbReference type="GO" id="GO:0034618">
    <property type="term" value="F:arginine binding"/>
    <property type="evidence" value="ECO:0007669"/>
    <property type="project" value="InterPro"/>
</dbReference>
<keyword evidence="5" id="KW-0238">DNA-binding</keyword>
<evidence type="ECO:0000259" key="8">
    <source>
        <dbReference type="Pfam" id="PF02863"/>
    </source>
</evidence>
<dbReference type="EMBL" id="CAEZXP010000001">
    <property type="protein sequence ID" value="CAB4689770.1"/>
    <property type="molecule type" value="Genomic_DNA"/>
</dbReference>
<dbReference type="InterPro" id="IPR020899">
    <property type="entry name" value="Arg_repress_C"/>
</dbReference>
<dbReference type="InterPro" id="IPR036390">
    <property type="entry name" value="WH_DNA-bd_sf"/>
</dbReference>
<evidence type="ECO:0000256" key="4">
    <source>
        <dbReference type="ARBA" id="ARBA00023015"/>
    </source>
</evidence>
<protein>
    <submittedName>
        <fullName evidence="9">Unannotated protein</fullName>
    </submittedName>
</protein>
<dbReference type="HAMAP" id="MF_00173">
    <property type="entry name" value="Arg_repressor"/>
    <property type="match status" value="1"/>
</dbReference>
<evidence type="ECO:0000256" key="6">
    <source>
        <dbReference type="ARBA" id="ARBA00023163"/>
    </source>
</evidence>
<dbReference type="GO" id="GO:0003677">
    <property type="term" value="F:DNA binding"/>
    <property type="evidence" value="ECO:0007669"/>
    <property type="project" value="UniProtKB-KW"/>
</dbReference>
<dbReference type="Gene3D" id="3.30.1360.40">
    <property type="match status" value="1"/>
</dbReference>
<keyword evidence="6" id="KW-0804">Transcription</keyword>
<dbReference type="SUPFAM" id="SSF46785">
    <property type="entry name" value="Winged helix' DNA-binding domain"/>
    <property type="match status" value="1"/>
</dbReference>
<dbReference type="PANTHER" id="PTHR34471">
    <property type="entry name" value="ARGININE REPRESSOR"/>
    <property type="match status" value="1"/>
</dbReference>
<proteinExistence type="inferred from homology"/>
<dbReference type="Pfam" id="PF01316">
    <property type="entry name" value="Arg_repressor"/>
    <property type="match status" value="1"/>
</dbReference>
<organism evidence="9">
    <name type="scientific">freshwater metagenome</name>
    <dbReference type="NCBI Taxonomy" id="449393"/>
    <lineage>
        <taxon>unclassified sequences</taxon>
        <taxon>metagenomes</taxon>
        <taxon>ecological metagenomes</taxon>
    </lineage>
</organism>
<dbReference type="PANTHER" id="PTHR34471:SF1">
    <property type="entry name" value="ARGININE REPRESSOR"/>
    <property type="match status" value="1"/>
</dbReference>
<dbReference type="GO" id="GO:0005737">
    <property type="term" value="C:cytoplasm"/>
    <property type="evidence" value="ECO:0007669"/>
    <property type="project" value="UniProtKB-SubCell"/>
</dbReference>
<dbReference type="InterPro" id="IPR020900">
    <property type="entry name" value="Arg_repress_DNA-bd"/>
</dbReference>
<dbReference type="InterPro" id="IPR001669">
    <property type="entry name" value="Arg_repress"/>
</dbReference>
<evidence type="ECO:0000259" key="7">
    <source>
        <dbReference type="Pfam" id="PF01316"/>
    </source>
</evidence>
<evidence type="ECO:0000256" key="5">
    <source>
        <dbReference type="ARBA" id="ARBA00023125"/>
    </source>
</evidence>
<feature type="domain" description="Arginine repressor DNA-binding" evidence="7">
    <location>
        <begin position="11"/>
        <end position="73"/>
    </location>
</feature>
<dbReference type="InterPro" id="IPR036251">
    <property type="entry name" value="Arg_repress_C_sf"/>
</dbReference>
<dbReference type="SUPFAM" id="SSF55252">
    <property type="entry name" value="C-terminal domain of arginine repressor"/>
    <property type="match status" value="1"/>
</dbReference>
<dbReference type="Pfam" id="PF02863">
    <property type="entry name" value="Arg_repressor_C"/>
    <property type="match status" value="1"/>
</dbReference>
<evidence type="ECO:0000256" key="3">
    <source>
        <dbReference type="ARBA" id="ARBA00022490"/>
    </source>
</evidence>